<protein>
    <submittedName>
        <fullName evidence="4">Phosphate/phosphite/phosphonate ABC transporter substrate-binding protein</fullName>
    </submittedName>
</protein>
<feature type="signal peptide" evidence="3">
    <location>
        <begin position="1"/>
        <end position="25"/>
    </location>
</feature>
<evidence type="ECO:0000313" key="5">
    <source>
        <dbReference type="Proteomes" id="UP000784128"/>
    </source>
</evidence>
<proteinExistence type="inferred from homology"/>
<dbReference type="Proteomes" id="UP000784128">
    <property type="component" value="Unassembled WGS sequence"/>
</dbReference>
<keyword evidence="5" id="KW-1185">Reference proteome</keyword>
<organism evidence="4 5">
    <name type="scientific">Pelotalea chapellei</name>
    <dbReference type="NCBI Taxonomy" id="44671"/>
    <lineage>
        <taxon>Bacteria</taxon>
        <taxon>Pseudomonadati</taxon>
        <taxon>Thermodesulfobacteriota</taxon>
        <taxon>Desulfuromonadia</taxon>
        <taxon>Geobacterales</taxon>
        <taxon>Geobacteraceae</taxon>
        <taxon>Pelotalea</taxon>
    </lineage>
</organism>
<comment type="similarity">
    <text evidence="1">Belongs to the phosphate/phosphite/phosphonate binding protein family.</text>
</comment>
<reference evidence="4 5" key="1">
    <citation type="submission" date="2021-05" db="EMBL/GenBank/DDBJ databases">
        <title>The draft genome of Geobacter chapellei DSM 13688.</title>
        <authorList>
            <person name="Xu Z."/>
            <person name="Masuda Y."/>
            <person name="Itoh H."/>
            <person name="Senoo K."/>
        </authorList>
    </citation>
    <scope>NUCLEOTIDE SEQUENCE [LARGE SCALE GENOMIC DNA]</scope>
    <source>
        <strain evidence="4 5">DSM 13688</strain>
    </source>
</reference>
<feature type="chain" id="PRO_5046739342" evidence="3">
    <location>
        <begin position="26"/>
        <end position="299"/>
    </location>
</feature>
<dbReference type="EMBL" id="JAHDYS010000004">
    <property type="protein sequence ID" value="MBT1071276.1"/>
    <property type="molecule type" value="Genomic_DNA"/>
</dbReference>
<dbReference type="InterPro" id="IPR005770">
    <property type="entry name" value="PhnD"/>
</dbReference>
<sequence>MRTLPSIVLFCLLAFVLSIAHPSFAQPSQQKLLIGIVPEMNVFKQKQRFQLLGEYLSKKTGTRIEFTILSRYGNIINSFASEKMDGAFFGSFTGALAIRKLGVVPLARPMNLDGSSTYQGYLFVRKDSGINGIQNMKNRKMVYVDKTTSAGYLFPLAYLRDNGISDTTHFFSTTFFSGSHDAAVSAVLNRKAEVGAAKHSIYEGMRKSDPRVDSELTILARSAWVPSNGLCVRKDLDEGLKKKLKAVLLRLHEEPEGRQVLKQFGAIKFIETTTKDYKPVFEMAAKAGIDIKTYDNSNK</sequence>
<accession>A0ABS5U6H5</accession>
<evidence type="ECO:0000313" key="4">
    <source>
        <dbReference type="EMBL" id="MBT1071276.1"/>
    </source>
</evidence>
<keyword evidence="2 3" id="KW-0732">Signal</keyword>
<dbReference type="Pfam" id="PF12974">
    <property type="entry name" value="Phosphonate-bd"/>
    <property type="match status" value="1"/>
</dbReference>
<evidence type="ECO:0000256" key="3">
    <source>
        <dbReference type="SAM" id="SignalP"/>
    </source>
</evidence>
<dbReference type="SUPFAM" id="SSF53850">
    <property type="entry name" value="Periplasmic binding protein-like II"/>
    <property type="match status" value="1"/>
</dbReference>
<evidence type="ECO:0000256" key="1">
    <source>
        <dbReference type="ARBA" id="ARBA00007162"/>
    </source>
</evidence>
<dbReference type="PANTHER" id="PTHR35841">
    <property type="entry name" value="PHOSPHONATES-BINDING PERIPLASMIC PROTEIN"/>
    <property type="match status" value="1"/>
</dbReference>
<name>A0ABS5U6H5_9BACT</name>
<evidence type="ECO:0000256" key="2">
    <source>
        <dbReference type="ARBA" id="ARBA00022729"/>
    </source>
</evidence>
<dbReference type="RefSeq" id="WP_214296989.1">
    <property type="nucleotide sequence ID" value="NZ_JAHDYS010000004.1"/>
</dbReference>
<dbReference type="NCBIfam" id="TIGR01098">
    <property type="entry name" value="3A0109s03R"/>
    <property type="match status" value="1"/>
</dbReference>
<dbReference type="Gene3D" id="3.40.190.10">
    <property type="entry name" value="Periplasmic binding protein-like II"/>
    <property type="match status" value="2"/>
</dbReference>
<dbReference type="PANTHER" id="PTHR35841:SF1">
    <property type="entry name" value="PHOSPHONATES-BINDING PERIPLASMIC PROTEIN"/>
    <property type="match status" value="1"/>
</dbReference>
<gene>
    <name evidence="4" type="primary">phnD</name>
    <name evidence="4" type="ORF">KJB30_05755</name>
</gene>
<comment type="caution">
    <text evidence="4">The sequence shown here is derived from an EMBL/GenBank/DDBJ whole genome shotgun (WGS) entry which is preliminary data.</text>
</comment>